<dbReference type="eggNOG" id="KOG1198">
    <property type="taxonomic scope" value="Eukaryota"/>
</dbReference>
<reference evidence="2 3" key="1">
    <citation type="journal article" date="2010" name="Proc. Natl. Acad. Sci. U.S.A.">
        <title>Insights into evolution of multicellular fungi from the assembled chromosomes of the mushroom Coprinopsis cinerea (Coprinus cinereus).</title>
        <authorList>
            <person name="Stajich J.E."/>
            <person name="Wilke S.K."/>
            <person name="Ahren D."/>
            <person name="Au C.H."/>
            <person name="Birren B.W."/>
            <person name="Borodovsky M."/>
            <person name="Burns C."/>
            <person name="Canback B."/>
            <person name="Casselton L.A."/>
            <person name="Cheng C.K."/>
            <person name="Deng J."/>
            <person name="Dietrich F.S."/>
            <person name="Fargo D.C."/>
            <person name="Farman M.L."/>
            <person name="Gathman A.C."/>
            <person name="Goldberg J."/>
            <person name="Guigo R."/>
            <person name="Hoegger P.J."/>
            <person name="Hooker J.B."/>
            <person name="Huggins A."/>
            <person name="James T.Y."/>
            <person name="Kamada T."/>
            <person name="Kilaru S."/>
            <person name="Kodira C."/>
            <person name="Kues U."/>
            <person name="Kupfer D."/>
            <person name="Kwan H.S."/>
            <person name="Lomsadze A."/>
            <person name="Li W."/>
            <person name="Lilly W.W."/>
            <person name="Ma L.J."/>
            <person name="Mackey A.J."/>
            <person name="Manning G."/>
            <person name="Martin F."/>
            <person name="Muraguchi H."/>
            <person name="Natvig D.O."/>
            <person name="Palmerini H."/>
            <person name="Ramesh M.A."/>
            <person name="Rehmeyer C.J."/>
            <person name="Roe B.A."/>
            <person name="Shenoy N."/>
            <person name="Stanke M."/>
            <person name="Ter-Hovhannisyan V."/>
            <person name="Tunlid A."/>
            <person name="Velagapudi R."/>
            <person name="Vision T.J."/>
            <person name="Zeng Q."/>
            <person name="Zolan M.E."/>
            <person name="Pukkila P.J."/>
        </authorList>
    </citation>
    <scope>NUCLEOTIDE SEQUENCE [LARGE SCALE GENOMIC DNA]</scope>
    <source>
        <strain evidence="3">Okayama-7 / 130 / ATCC MYA-4618 / FGSC 9003</strain>
    </source>
</reference>
<dbReference type="EMBL" id="AACS02000002">
    <property type="protein sequence ID" value="EAU80627.1"/>
    <property type="molecule type" value="Genomic_DNA"/>
</dbReference>
<dbReference type="PANTHER" id="PTHR45033:SF3">
    <property type="entry name" value="DEHYDROGENASE, PUTATIVE (AFU_ORTHOLOGUE AFUA_2G13270)-RELATED"/>
    <property type="match status" value="1"/>
</dbReference>
<dbReference type="Gene3D" id="3.40.50.720">
    <property type="entry name" value="NAD(P)-binding Rossmann-like Domain"/>
    <property type="match status" value="1"/>
</dbReference>
<dbReference type="Gene3D" id="3.90.180.10">
    <property type="entry name" value="Medium-chain alcohol dehydrogenases, catalytic domain"/>
    <property type="match status" value="1"/>
</dbReference>
<proteinExistence type="predicted"/>
<dbReference type="Pfam" id="PF08240">
    <property type="entry name" value="ADH_N"/>
    <property type="match status" value="1"/>
</dbReference>
<dbReference type="OrthoDB" id="1706066at2759"/>
<dbReference type="FunFam" id="3.40.50.720:FF:000481">
    <property type="entry name" value="Alcohol dehydrogenase, variant"/>
    <property type="match status" value="1"/>
</dbReference>
<dbReference type="InterPro" id="IPR013149">
    <property type="entry name" value="ADH-like_C"/>
</dbReference>
<keyword evidence="3" id="KW-1185">Reference proteome</keyword>
<dbReference type="SUPFAM" id="SSF50129">
    <property type="entry name" value="GroES-like"/>
    <property type="match status" value="1"/>
</dbReference>
<comment type="caution">
    <text evidence="2">The sequence shown here is derived from an EMBL/GenBank/DDBJ whole genome shotgun (WGS) entry which is preliminary data.</text>
</comment>
<evidence type="ECO:0000313" key="2">
    <source>
        <dbReference type="EMBL" id="EAU80627.1"/>
    </source>
</evidence>
<dbReference type="VEuPathDB" id="FungiDB:CC1G_10194"/>
<organism evidence="2 3">
    <name type="scientific">Coprinopsis cinerea (strain Okayama-7 / 130 / ATCC MYA-4618 / FGSC 9003)</name>
    <name type="common">Inky cap fungus</name>
    <name type="synonym">Hormographiella aspergillata</name>
    <dbReference type="NCBI Taxonomy" id="240176"/>
    <lineage>
        <taxon>Eukaryota</taxon>
        <taxon>Fungi</taxon>
        <taxon>Dikarya</taxon>
        <taxon>Basidiomycota</taxon>
        <taxon>Agaricomycotina</taxon>
        <taxon>Agaricomycetes</taxon>
        <taxon>Agaricomycetidae</taxon>
        <taxon>Agaricales</taxon>
        <taxon>Agaricineae</taxon>
        <taxon>Psathyrellaceae</taxon>
        <taxon>Coprinopsis</taxon>
    </lineage>
</organism>
<dbReference type="AlphaFoldDB" id="A8PGE3"/>
<dbReference type="STRING" id="240176.A8PGE3"/>
<name>A8PGE3_COPC7</name>
<dbReference type="InterPro" id="IPR011032">
    <property type="entry name" value="GroES-like_sf"/>
</dbReference>
<dbReference type="Pfam" id="PF00107">
    <property type="entry name" value="ADH_zinc_N"/>
    <property type="match status" value="1"/>
</dbReference>
<sequence>MSRSLPKVSKAIVVQKATNPANPKFINDAALIEYPLPERLEPGQVLVKINAVAFNHKDVWIRKGLYPGITPGSFYGGDGAGEVIASGNPNDPLVGKRVIMTPSRGWWSDPIAPEDPKFYPLGGAVTKLGGTFSEYIVLERQHLIPTPKHLDDIHAAAWPLGGVTAWRATMVNAQVKAGQNVLITGIGGGVALIALQLAVAAGASVYVTSGNPEKIQKAISLGAKGGVNYKDKNWPAKLRELIQKQKKGALLDSVIDSGGADILTQVTKVKLLKPGGKVVCYGMTAGPTITMTMREVLQNQQLIGSTMGSHKDLEDATAFLEKHQIVPIVSHVLDGFELAEQGFDLINRGDQFGKVVIKVRHDSQPRAKL</sequence>
<dbReference type="PANTHER" id="PTHR45033">
    <property type="match status" value="1"/>
</dbReference>
<dbReference type="OMA" id="LNHHDLW"/>
<feature type="domain" description="Enoyl reductase (ER)" evidence="1">
    <location>
        <begin position="24"/>
        <end position="357"/>
    </location>
</feature>
<evidence type="ECO:0000313" key="3">
    <source>
        <dbReference type="Proteomes" id="UP000001861"/>
    </source>
</evidence>
<evidence type="ECO:0000259" key="1">
    <source>
        <dbReference type="SMART" id="SM00829"/>
    </source>
</evidence>
<dbReference type="Proteomes" id="UP000001861">
    <property type="component" value="Unassembled WGS sequence"/>
</dbReference>
<dbReference type="InterPro" id="IPR013154">
    <property type="entry name" value="ADH-like_N"/>
</dbReference>
<gene>
    <name evidence="2" type="ORF">CC1G_10194</name>
</gene>
<dbReference type="GO" id="GO:0016491">
    <property type="term" value="F:oxidoreductase activity"/>
    <property type="evidence" value="ECO:0007669"/>
    <property type="project" value="InterPro"/>
</dbReference>
<dbReference type="KEGG" id="cci:CC1G_10194"/>
<dbReference type="RefSeq" id="XP_001841197.1">
    <property type="nucleotide sequence ID" value="XM_001841145.1"/>
</dbReference>
<dbReference type="SMART" id="SM00829">
    <property type="entry name" value="PKS_ER"/>
    <property type="match status" value="1"/>
</dbReference>
<protein>
    <recommendedName>
        <fullName evidence="1">Enoyl reductase (ER) domain-containing protein</fullName>
    </recommendedName>
</protein>
<dbReference type="InParanoid" id="A8PGE3"/>
<dbReference type="SUPFAM" id="SSF51735">
    <property type="entry name" value="NAD(P)-binding Rossmann-fold domains"/>
    <property type="match status" value="1"/>
</dbReference>
<dbReference type="InterPro" id="IPR036291">
    <property type="entry name" value="NAD(P)-bd_dom_sf"/>
</dbReference>
<dbReference type="GeneID" id="6017874"/>
<dbReference type="InterPro" id="IPR052711">
    <property type="entry name" value="Zinc_ADH-like"/>
</dbReference>
<accession>A8PGE3</accession>
<dbReference type="InterPro" id="IPR020843">
    <property type="entry name" value="ER"/>
</dbReference>